<name>A0AAF0TY90_SOLVR</name>
<feature type="domain" description="Tf2-1-like SH3-like" evidence="1">
    <location>
        <begin position="133"/>
        <end position="198"/>
    </location>
</feature>
<sequence length="206" mass="22965">MGRDTNVMADALSQKTVGMGSLACVNVSKRPLAKEIQTLESKFMQLGISERGGALASIEVRATFIDEIKANRLRMRIWRSLERRAGDVKPLGVDLVKDAQDKVRSIQAKLLASQSRQKKYADHKVRDMTFQTGENVLLKVSPMEGVMIFGKKGKLSPRYIGPFEILECVGPVAYRLALPPNLLGVHPVFHVSMLKRYHGDGDYIIK</sequence>
<accession>A0AAF0TY90</accession>
<gene>
    <name evidence="2" type="ORF">MTR67_024100</name>
</gene>
<dbReference type="Pfam" id="PF24626">
    <property type="entry name" value="SH3_Tf2-1"/>
    <property type="match status" value="1"/>
</dbReference>
<protein>
    <recommendedName>
        <fullName evidence="1">Tf2-1-like SH3-like domain-containing protein</fullName>
    </recommendedName>
</protein>
<reference evidence="2" key="1">
    <citation type="submission" date="2023-08" db="EMBL/GenBank/DDBJ databases">
        <title>A de novo genome assembly of Solanum verrucosum Schlechtendal, a Mexican diploid species geographically isolated from the other diploid A-genome species in potato relatives.</title>
        <authorList>
            <person name="Hosaka K."/>
        </authorList>
    </citation>
    <scope>NUCLEOTIDE SEQUENCE</scope>
    <source>
        <tissue evidence="2">Young leaves</tissue>
    </source>
</reference>
<dbReference type="PANTHER" id="PTHR46148">
    <property type="entry name" value="CHROMO DOMAIN-CONTAINING PROTEIN"/>
    <property type="match status" value="1"/>
</dbReference>
<dbReference type="InterPro" id="IPR056924">
    <property type="entry name" value="SH3_Tf2-1"/>
</dbReference>
<proteinExistence type="predicted"/>
<organism evidence="2 3">
    <name type="scientific">Solanum verrucosum</name>
    <dbReference type="NCBI Taxonomy" id="315347"/>
    <lineage>
        <taxon>Eukaryota</taxon>
        <taxon>Viridiplantae</taxon>
        <taxon>Streptophyta</taxon>
        <taxon>Embryophyta</taxon>
        <taxon>Tracheophyta</taxon>
        <taxon>Spermatophyta</taxon>
        <taxon>Magnoliopsida</taxon>
        <taxon>eudicotyledons</taxon>
        <taxon>Gunneridae</taxon>
        <taxon>Pentapetalae</taxon>
        <taxon>asterids</taxon>
        <taxon>lamiids</taxon>
        <taxon>Solanales</taxon>
        <taxon>Solanaceae</taxon>
        <taxon>Solanoideae</taxon>
        <taxon>Solaneae</taxon>
        <taxon>Solanum</taxon>
    </lineage>
</organism>
<evidence type="ECO:0000313" key="3">
    <source>
        <dbReference type="Proteomes" id="UP001234989"/>
    </source>
</evidence>
<dbReference type="Proteomes" id="UP001234989">
    <property type="component" value="Chromosome 5"/>
</dbReference>
<dbReference type="EMBL" id="CP133616">
    <property type="protein sequence ID" value="WMV30715.1"/>
    <property type="molecule type" value="Genomic_DNA"/>
</dbReference>
<dbReference type="PANTHER" id="PTHR46148:SF60">
    <property type="entry name" value="CHROMO DOMAIN-CONTAINING PROTEIN"/>
    <property type="match status" value="1"/>
</dbReference>
<evidence type="ECO:0000313" key="2">
    <source>
        <dbReference type="EMBL" id="WMV30715.1"/>
    </source>
</evidence>
<dbReference type="AlphaFoldDB" id="A0AAF0TY90"/>
<keyword evidence="3" id="KW-1185">Reference proteome</keyword>
<evidence type="ECO:0000259" key="1">
    <source>
        <dbReference type="Pfam" id="PF24626"/>
    </source>
</evidence>